<gene>
    <name evidence="3" type="ORF">CVS27_09310</name>
</gene>
<dbReference type="SUPFAM" id="SSF51735">
    <property type="entry name" value="NAD(P)-binding Rossmann-fold domains"/>
    <property type="match status" value="1"/>
</dbReference>
<feature type="domain" description="Pyrroline-5-carboxylate reductase catalytic N-terminal" evidence="2">
    <location>
        <begin position="4"/>
        <end position="92"/>
    </location>
</feature>
<organism evidence="3 4">
    <name type="scientific">Arthrobacter glacialis</name>
    <dbReference type="NCBI Taxonomy" id="1664"/>
    <lineage>
        <taxon>Bacteria</taxon>
        <taxon>Bacillati</taxon>
        <taxon>Actinomycetota</taxon>
        <taxon>Actinomycetes</taxon>
        <taxon>Micrococcales</taxon>
        <taxon>Micrococcaceae</taxon>
        <taxon>Arthrobacter</taxon>
    </lineage>
</organism>
<evidence type="ECO:0000259" key="2">
    <source>
        <dbReference type="Pfam" id="PF03807"/>
    </source>
</evidence>
<dbReference type="InterPro" id="IPR036291">
    <property type="entry name" value="NAD(P)-bd_dom_sf"/>
</dbReference>
<evidence type="ECO:0000313" key="4">
    <source>
        <dbReference type="Proteomes" id="UP000237061"/>
    </source>
</evidence>
<reference evidence="3 4" key="1">
    <citation type="submission" date="2018-01" db="EMBL/GenBank/DDBJ databases">
        <title>Arthrobacter sp. nov., from glaciers in China.</title>
        <authorList>
            <person name="Liu Q."/>
            <person name="Xin Y.-H."/>
        </authorList>
    </citation>
    <scope>NUCLEOTIDE SEQUENCE [LARGE SCALE GENOMIC DNA]</scope>
    <source>
        <strain evidence="3 4">HLT2-12-2</strain>
    </source>
</reference>
<dbReference type="PANTHER" id="PTHR14239">
    <property type="entry name" value="DUDULIN-RELATED"/>
    <property type="match status" value="1"/>
</dbReference>
<sequence>MPTLGIIGSGNIGSAIARLAVASNMNVVIANSRGVESLRELITELGPLAKAGTVEEAANSGDAIALSIPLTAVKDLPAGLLRGKIVLDTSNYYPFRDGRIADLDTGTTTTSELVARWLDGARYVKAFGNILAHHIPLLSRPSGAPDRSALPIASNDAQTKSQAAAIIERLGFDTLDAGTLAETWTFEPESAGYTRIYLADQSTPDDQLLSSTPGPTPADQVKAALDSATRVNVAERAF</sequence>
<keyword evidence="4" id="KW-1185">Reference proteome</keyword>
<dbReference type="Proteomes" id="UP000237061">
    <property type="component" value="Unassembled WGS sequence"/>
</dbReference>
<dbReference type="PANTHER" id="PTHR14239:SF10">
    <property type="entry name" value="REDUCTASE"/>
    <property type="match status" value="1"/>
</dbReference>
<evidence type="ECO:0000313" key="3">
    <source>
        <dbReference type="EMBL" id="POH73568.1"/>
    </source>
</evidence>
<keyword evidence="1" id="KW-0560">Oxidoreductase</keyword>
<protein>
    <submittedName>
        <fullName evidence="3">NADP oxidoreductase</fullName>
    </submittedName>
</protein>
<dbReference type="Gene3D" id="3.40.50.720">
    <property type="entry name" value="NAD(P)-binding Rossmann-like Domain"/>
    <property type="match status" value="1"/>
</dbReference>
<proteinExistence type="predicted"/>
<dbReference type="AlphaFoldDB" id="A0A2S3ZWH0"/>
<dbReference type="InterPro" id="IPR028939">
    <property type="entry name" value="P5C_Rdtase_cat_N"/>
</dbReference>
<comment type="caution">
    <text evidence="3">The sequence shown here is derived from an EMBL/GenBank/DDBJ whole genome shotgun (WGS) entry which is preliminary data.</text>
</comment>
<dbReference type="GO" id="GO:0016491">
    <property type="term" value="F:oxidoreductase activity"/>
    <property type="evidence" value="ECO:0007669"/>
    <property type="project" value="UniProtKB-KW"/>
</dbReference>
<dbReference type="Pfam" id="PF03807">
    <property type="entry name" value="F420_oxidored"/>
    <property type="match status" value="1"/>
</dbReference>
<dbReference type="RefSeq" id="WP_103465465.1">
    <property type="nucleotide sequence ID" value="NZ_PPXC01000006.1"/>
</dbReference>
<dbReference type="InterPro" id="IPR051267">
    <property type="entry name" value="STEAP_metalloreductase"/>
</dbReference>
<evidence type="ECO:0000256" key="1">
    <source>
        <dbReference type="ARBA" id="ARBA00023002"/>
    </source>
</evidence>
<dbReference type="EMBL" id="PPXC01000006">
    <property type="protein sequence ID" value="POH73568.1"/>
    <property type="molecule type" value="Genomic_DNA"/>
</dbReference>
<accession>A0A2S3ZWH0</accession>
<name>A0A2S3ZWH0_ARTGL</name>